<keyword evidence="4" id="KW-1185">Reference proteome</keyword>
<dbReference type="EMBL" id="CM008976">
    <property type="protein sequence ID" value="PNW72628.1"/>
    <property type="molecule type" value="Genomic_DNA"/>
</dbReference>
<evidence type="ECO:0000256" key="2">
    <source>
        <dbReference type="SAM" id="MobiDB-lite"/>
    </source>
</evidence>
<protein>
    <recommendedName>
        <fullName evidence="5">Flagellar associated protein</fullName>
    </recommendedName>
</protein>
<evidence type="ECO:0000313" key="3">
    <source>
        <dbReference type="EMBL" id="PNW72628.1"/>
    </source>
</evidence>
<name>A0A2K3CWH4_CHLRE</name>
<accession>A0A2K3CWH4</accession>
<evidence type="ECO:0008006" key="5">
    <source>
        <dbReference type="Google" id="ProtNLM"/>
    </source>
</evidence>
<feature type="region of interest" description="Disordered" evidence="2">
    <location>
        <begin position="139"/>
        <end position="163"/>
    </location>
</feature>
<proteinExistence type="predicted"/>
<reference evidence="3 4" key="1">
    <citation type="journal article" date="2007" name="Science">
        <title>The Chlamydomonas genome reveals the evolution of key animal and plant functions.</title>
        <authorList>
            <person name="Merchant S.S."/>
            <person name="Prochnik S.E."/>
            <person name="Vallon O."/>
            <person name="Harris E.H."/>
            <person name="Karpowicz S.J."/>
            <person name="Witman G.B."/>
            <person name="Terry A."/>
            <person name="Salamov A."/>
            <person name="Fritz-Laylin L.K."/>
            <person name="Marechal-Drouard L."/>
            <person name="Marshall W.F."/>
            <person name="Qu L.H."/>
            <person name="Nelson D.R."/>
            <person name="Sanderfoot A.A."/>
            <person name="Spalding M.H."/>
            <person name="Kapitonov V.V."/>
            <person name="Ren Q."/>
            <person name="Ferris P."/>
            <person name="Lindquist E."/>
            <person name="Shapiro H."/>
            <person name="Lucas S.M."/>
            <person name="Grimwood J."/>
            <person name="Schmutz J."/>
            <person name="Cardol P."/>
            <person name="Cerutti H."/>
            <person name="Chanfreau G."/>
            <person name="Chen C.L."/>
            <person name="Cognat V."/>
            <person name="Croft M.T."/>
            <person name="Dent R."/>
            <person name="Dutcher S."/>
            <person name="Fernandez E."/>
            <person name="Fukuzawa H."/>
            <person name="Gonzalez-Ballester D."/>
            <person name="Gonzalez-Halphen D."/>
            <person name="Hallmann A."/>
            <person name="Hanikenne M."/>
            <person name="Hippler M."/>
            <person name="Inwood W."/>
            <person name="Jabbari K."/>
            <person name="Kalanon M."/>
            <person name="Kuras R."/>
            <person name="Lefebvre P.A."/>
            <person name="Lemaire S.D."/>
            <person name="Lobanov A.V."/>
            <person name="Lohr M."/>
            <person name="Manuell A."/>
            <person name="Meier I."/>
            <person name="Mets L."/>
            <person name="Mittag M."/>
            <person name="Mittelmeier T."/>
            <person name="Moroney J.V."/>
            <person name="Moseley J."/>
            <person name="Napoli C."/>
            <person name="Nedelcu A.M."/>
            <person name="Niyogi K."/>
            <person name="Novoselov S.V."/>
            <person name="Paulsen I.T."/>
            <person name="Pazour G."/>
            <person name="Purton S."/>
            <person name="Ral J.P."/>
            <person name="Riano-Pachon D.M."/>
            <person name="Riekhof W."/>
            <person name="Rymarquis L."/>
            <person name="Schroda M."/>
            <person name="Stern D."/>
            <person name="Umen J."/>
            <person name="Willows R."/>
            <person name="Wilson N."/>
            <person name="Zimmer S.L."/>
            <person name="Allmer J."/>
            <person name="Balk J."/>
            <person name="Bisova K."/>
            <person name="Chen C.J."/>
            <person name="Elias M."/>
            <person name="Gendler K."/>
            <person name="Hauser C."/>
            <person name="Lamb M.R."/>
            <person name="Ledford H."/>
            <person name="Long J.C."/>
            <person name="Minagawa J."/>
            <person name="Page M.D."/>
            <person name="Pan J."/>
            <person name="Pootakham W."/>
            <person name="Roje S."/>
            <person name="Rose A."/>
            <person name="Stahlberg E."/>
            <person name="Terauchi A.M."/>
            <person name="Yang P."/>
            <person name="Ball S."/>
            <person name="Bowler C."/>
            <person name="Dieckmann C.L."/>
            <person name="Gladyshev V.N."/>
            <person name="Green P."/>
            <person name="Jorgensen R."/>
            <person name="Mayfield S."/>
            <person name="Mueller-Roeber B."/>
            <person name="Rajamani S."/>
            <person name="Sayre R.T."/>
            <person name="Brokstein P."/>
            <person name="Dubchak I."/>
            <person name="Goodstein D."/>
            <person name="Hornick L."/>
            <person name="Huang Y.W."/>
            <person name="Jhaveri J."/>
            <person name="Luo Y."/>
            <person name="Martinez D."/>
            <person name="Ngau W.C."/>
            <person name="Otillar B."/>
            <person name="Poliakov A."/>
            <person name="Porter A."/>
            <person name="Szajkowski L."/>
            <person name="Werner G."/>
            <person name="Zhou K."/>
            <person name="Grigoriev I.V."/>
            <person name="Rokhsar D.S."/>
            <person name="Grossman A.R."/>
        </authorList>
    </citation>
    <scope>NUCLEOTIDE SEQUENCE [LARGE SCALE GENOMIC DNA]</scope>
    <source>
        <strain evidence="4">CC-503</strain>
    </source>
</reference>
<dbReference type="ExpressionAtlas" id="A0A2K3CWH4">
    <property type="expression patterns" value="baseline"/>
</dbReference>
<evidence type="ECO:0000256" key="1">
    <source>
        <dbReference type="SAM" id="Coils"/>
    </source>
</evidence>
<dbReference type="RefSeq" id="XP_042916396.1">
    <property type="nucleotide sequence ID" value="XM_043070532.1"/>
</dbReference>
<feature type="coiled-coil region" evidence="1">
    <location>
        <begin position="91"/>
        <end position="136"/>
    </location>
</feature>
<sequence>MEVAGAPSSQAGGGELVIRQYCGTNSPVNPIKAQILQYKLAKAEAEAKDAEESLAANRTLNKIRVAMAEAEAKESLAAQRTRNKIRVAEAKADLAAYRKRLNRRVAEAKADLAAHRKRLNNRVAEAAEAAEAARRARAAAALATAAPPPRDTSGGQTRDEDIGPAVMREMLMEVAAWAGYKDKAA</sequence>
<evidence type="ECO:0000313" key="4">
    <source>
        <dbReference type="Proteomes" id="UP000006906"/>
    </source>
</evidence>
<dbReference type="GeneID" id="5726161"/>
<feature type="coiled-coil region" evidence="1">
    <location>
        <begin position="33"/>
        <end position="60"/>
    </location>
</feature>
<gene>
    <name evidence="3" type="ORF">CHLRE_15g636100v5</name>
</gene>
<organism evidence="3 4">
    <name type="scientific">Chlamydomonas reinhardtii</name>
    <name type="common">Chlamydomonas smithii</name>
    <dbReference type="NCBI Taxonomy" id="3055"/>
    <lineage>
        <taxon>Eukaryota</taxon>
        <taxon>Viridiplantae</taxon>
        <taxon>Chlorophyta</taxon>
        <taxon>core chlorophytes</taxon>
        <taxon>Chlorophyceae</taxon>
        <taxon>CS clade</taxon>
        <taxon>Chlamydomonadales</taxon>
        <taxon>Chlamydomonadaceae</taxon>
        <taxon>Chlamydomonas</taxon>
    </lineage>
</organism>
<dbReference type="AlphaFoldDB" id="A0A2K3CWH4"/>
<dbReference type="Proteomes" id="UP000006906">
    <property type="component" value="Chromosome 15"/>
</dbReference>
<dbReference type="Gramene" id="PNW72628">
    <property type="protein sequence ID" value="PNW72628"/>
    <property type="gene ID" value="CHLRE_15g636100v5"/>
</dbReference>
<keyword evidence="1" id="KW-0175">Coiled coil</keyword>